<feature type="transmembrane region" description="Helical" evidence="1">
    <location>
        <begin position="7"/>
        <end position="32"/>
    </location>
</feature>
<dbReference type="EMBL" id="LSDG01000014">
    <property type="protein sequence ID" value="KXB67738.1"/>
    <property type="molecule type" value="Genomic_DNA"/>
</dbReference>
<evidence type="ECO:0000256" key="1">
    <source>
        <dbReference type="SAM" id="Phobius"/>
    </source>
</evidence>
<comment type="caution">
    <text evidence="2">The sequence shown here is derived from an EMBL/GenBank/DDBJ whole genome shotgun (WGS) entry which is preliminary data.</text>
</comment>
<evidence type="ECO:0000313" key="3">
    <source>
        <dbReference type="Proteomes" id="UP000070442"/>
    </source>
</evidence>
<feature type="transmembrane region" description="Helical" evidence="1">
    <location>
        <begin position="52"/>
        <end position="75"/>
    </location>
</feature>
<proteinExistence type="predicted"/>
<reference evidence="3" key="1">
    <citation type="submission" date="2016-01" db="EMBL/GenBank/DDBJ databases">
        <authorList>
            <person name="Mitreva M."/>
            <person name="Pepin K.H."/>
            <person name="Mihindukulasuriya K.A."/>
            <person name="Fulton R."/>
            <person name="Fronick C."/>
            <person name="O'Laughlin M."/>
            <person name="Miner T."/>
            <person name="Herter B."/>
            <person name="Rosa B.A."/>
            <person name="Cordes M."/>
            <person name="Tomlinson C."/>
            <person name="Wollam A."/>
            <person name="Palsikar V.B."/>
            <person name="Mardis E.R."/>
            <person name="Wilson R.K."/>
        </authorList>
    </citation>
    <scope>NUCLEOTIDE SEQUENCE [LARGE SCALE GENOMIC DNA]</scope>
    <source>
        <strain evidence="3">DNF00729</strain>
    </source>
</reference>
<dbReference type="RefSeq" id="WP_068366931.1">
    <property type="nucleotide sequence ID" value="NZ_KQ960166.1"/>
</dbReference>
<keyword evidence="1" id="KW-1133">Transmembrane helix</keyword>
<keyword evidence="3" id="KW-1185">Reference proteome</keyword>
<accession>A0A134AJ30</accession>
<keyword evidence="1" id="KW-0472">Membrane</keyword>
<feature type="transmembrane region" description="Helical" evidence="1">
    <location>
        <begin position="96"/>
        <end position="114"/>
    </location>
</feature>
<evidence type="ECO:0000313" key="2">
    <source>
        <dbReference type="EMBL" id="KXB67738.1"/>
    </source>
</evidence>
<sequence>MKQFKLYFIGFALALALLGVATLFAIIGVLPIKGWVTGDPTFAPYLYMVPVALTLFALIGLSLMAAILSGMYTTYLYGRGKVFELPMEKGLNRTGLAFLASSLLTFLFGLYLGINLGSIAVFIASLLFVGLFLLPAFLFFLLADVVEKGRLLQDEHDLTI</sequence>
<dbReference type="Proteomes" id="UP000070442">
    <property type="component" value="Unassembled WGS sequence"/>
</dbReference>
<name>A0A134AJ30_9FIRM</name>
<feature type="transmembrane region" description="Helical" evidence="1">
    <location>
        <begin position="120"/>
        <end position="143"/>
    </location>
</feature>
<dbReference type="PATRIC" id="fig|755172.3.peg.420"/>
<organism evidence="2 3">
    <name type="scientific">Aedoeadaptatus coxii</name>
    <dbReference type="NCBI Taxonomy" id="755172"/>
    <lineage>
        <taxon>Bacteria</taxon>
        <taxon>Bacillati</taxon>
        <taxon>Bacillota</taxon>
        <taxon>Tissierellia</taxon>
        <taxon>Tissierellales</taxon>
        <taxon>Peptoniphilaceae</taxon>
        <taxon>Aedoeadaptatus</taxon>
    </lineage>
</organism>
<protein>
    <recommendedName>
        <fullName evidence="4">DUF2975 domain-containing protein</fullName>
    </recommendedName>
</protein>
<dbReference type="AlphaFoldDB" id="A0A134AJ30"/>
<keyword evidence="1" id="KW-0812">Transmembrane</keyword>
<evidence type="ECO:0008006" key="4">
    <source>
        <dbReference type="Google" id="ProtNLM"/>
    </source>
</evidence>
<dbReference type="STRING" id="755172.HMPREF1863_00439"/>
<gene>
    <name evidence="2" type="ORF">HMPREF1863_00439</name>
</gene>